<comment type="similarity">
    <text evidence="2">Belongs to the NPC2 family.</text>
</comment>
<sequence length="197" mass="21616">MVNFCLGPGVNKPYDSIGVSAAKGTVVSSLIKMNKIYFTVAIVLAVAIISVRSNETPSEQCAGQNFDNLHKRIQVIPCGKSHCKLRKGTNTTVEFKFKPKHEVKNLTNDVYALIGGLPLPFVGVSGVSACEQIRRADTGEHVPCPLAPNQEYIYTNSFPIEPFYPQVPLRVHWGLNDGAKDIICFEVPAVITQMKKN</sequence>
<name>A0A8J9VB13_9NEOP</name>
<keyword evidence="6" id="KW-1185">Reference proteome</keyword>
<dbReference type="InterPro" id="IPR003172">
    <property type="entry name" value="ML_dom"/>
</dbReference>
<dbReference type="InterPro" id="IPR039670">
    <property type="entry name" value="NPC2-like"/>
</dbReference>
<dbReference type="SUPFAM" id="SSF81296">
    <property type="entry name" value="E set domains"/>
    <property type="match status" value="1"/>
</dbReference>
<dbReference type="OrthoDB" id="6332846at2759"/>
<feature type="non-terminal residue" evidence="5">
    <location>
        <position position="197"/>
    </location>
</feature>
<dbReference type="PANTHER" id="PTHR11306">
    <property type="entry name" value="NIEMANN PICK TYPE C2 PROTEIN NPC2-RELATED"/>
    <property type="match status" value="1"/>
</dbReference>
<dbReference type="GO" id="GO:0005576">
    <property type="term" value="C:extracellular region"/>
    <property type="evidence" value="ECO:0007669"/>
    <property type="project" value="UniProtKB-SubCell"/>
</dbReference>
<proteinExistence type="inferred from homology"/>
<comment type="subcellular location">
    <subcellularLocation>
        <location evidence="1">Secreted</location>
    </subcellularLocation>
</comment>
<evidence type="ECO:0000259" key="4">
    <source>
        <dbReference type="SMART" id="SM00737"/>
    </source>
</evidence>
<dbReference type="FunFam" id="2.60.40.770:FF:000001">
    <property type="entry name" value="NPC intracellular cholesterol transporter 2"/>
    <property type="match status" value="1"/>
</dbReference>
<dbReference type="AlphaFoldDB" id="A0A8J9VB13"/>
<dbReference type="Gene3D" id="2.60.40.770">
    <property type="match status" value="1"/>
</dbReference>
<keyword evidence="3" id="KW-0964">Secreted</keyword>
<dbReference type="Proteomes" id="UP000838878">
    <property type="component" value="Chromosome 7"/>
</dbReference>
<dbReference type="PANTHER" id="PTHR11306:SF68">
    <property type="entry name" value="NPC INTRACELLULAR CHOLESTEROL TRANSPORTER 2"/>
    <property type="match status" value="1"/>
</dbReference>
<dbReference type="EMBL" id="OV170227">
    <property type="protein sequence ID" value="CAH0728462.1"/>
    <property type="molecule type" value="Genomic_DNA"/>
</dbReference>
<reference evidence="5" key="1">
    <citation type="submission" date="2021-12" db="EMBL/GenBank/DDBJ databases">
        <authorList>
            <person name="Martin H S."/>
        </authorList>
    </citation>
    <scope>NUCLEOTIDE SEQUENCE</scope>
</reference>
<evidence type="ECO:0000313" key="5">
    <source>
        <dbReference type="EMBL" id="CAH0728462.1"/>
    </source>
</evidence>
<dbReference type="InterPro" id="IPR014756">
    <property type="entry name" value="Ig_E-set"/>
</dbReference>
<dbReference type="GO" id="GO:0015918">
    <property type="term" value="P:sterol transport"/>
    <property type="evidence" value="ECO:0007669"/>
    <property type="project" value="InterPro"/>
</dbReference>
<dbReference type="Pfam" id="PF02221">
    <property type="entry name" value="E1_DerP2_DerF2"/>
    <property type="match status" value="1"/>
</dbReference>
<gene>
    <name evidence="5" type="ORF">BINO364_LOCUS13673</name>
</gene>
<dbReference type="GO" id="GO:0032934">
    <property type="term" value="F:sterol binding"/>
    <property type="evidence" value="ECO:0007669"/>
    <property type="project" value="InterPro"/>
</dbReference>
<evidence type="ECO:0000313" key="6">
    <source>
        <dbReference type="Proteomes" id="UP000838878"/>
    </source>
</evidence>
<dbReference type="SMART" id="SM00737">
    <property type="entry name" value="ML"/>
    <property type="match status" value="1"/>
</dbReference>
<evidence type="ECO:0000256" key="2">
    <source>
        <dbReference type="ARBA" id="ARBA00006370"/>
    </source>
</evidence>
<evidence type="ECO:0000256" key="1">
    <source>
        <dbReference type="ARBA" id="ARBA00004613"/>
    </source>
</evidence>
<organism evidence="5 6">
    <name type="scientific">Brenthis ino</name>
    <name type="common">lesser marbled fritillary</name>
    <dbReference type="NCBI Taxonomy" id="405034"/>
    <lineage>
        <taxon>Eukaryota</taxon>
        <taxon>Metazoa</taxon>
        <taxon>Ecdysozoa</taxon>
        <taxon>Arthropoda</taxon>
        <taxon>Hexapoda</taxon>
        <taxon>Insecta</taxon>
        <taxon>Pterygota</taxon>
        <taxon>Neoptera</taxon>
        <taxon>Endopterygota</taxon>
        <taxon>Lepidoptera</taxon>
        <taxon>Glossata</taxon>
        <taxon>Ditrysia</taxon>
        <taxon>Papilionoidea</taxon>
        <taxon>Nymphalidae</taxon>
        <taxon>Heliconiinae</taxon>
        <taxon>Argynnini</taxon>
        <taxon>Brenthis</taxon>
    </lineage>
</organism>
<accession>A0A8J9VB13</accession>
<protein>
    <recommendedName>
        <fullName evidence="4">MD-2-related lipid-recognition domain-containing protein</fullName>
    </recommendedName>
</protein>
<feature type="domain" description="MD-2-related lipid-recognition" evidence="4">
    <location>
        <begin position="58"/>
        <end position="189"/>
    </location>
</feature>
<evidence type="ECO:0000256" key="3">
    <source>
        <dbReference type="ARBA" id="ARBA00022525"/>
    </source>
</evidence>